<feature type="region of interest" description="Disordered" evidence="1">
    <location>
        <begin position="1"/>
        <end position="20"/>
    </location>
</feature>
<dbReference type="AlphaFoldDB" id="Q0CGP9"/>
<reference evidence="3" key="1">
    <citation type="submission" date="2005-09" db="EMBL/GenBank/DDBJ databases">
        <title>Annotation of the Aspergillus terreus NIH2624 genome.</title>
        <authorList>
            <person name="Birren B.W."/>
            <person name="Lander E.S."/>
            <person name="Galagan J.E."/>
            <person name="Nusbaum C."/>
            <person name="Devon K."/>
            <person name="Henn M."/>
            <person name="Ma L.-J."/>
            <person name="Jaffe D.B."/>
            <person name="Butler J."/>
            <person name="Alvarez P."/>
            <person name="Gnerre S."/>
            <person name="Grabherr M."/>
            <person name="Kleber M."/>
            <person name="Mauceli E.W."/>
            <person name="Brockman W."/>
            <person name="Rounsley S."/>
            <person name="Young S.K."/>
            <person name="LaButti K."/>
            <person name="Pushparaj V."/>
            <person name="DeCaprio D."/>
            <person name="Crawford M."/>
            <person name="Koehrsen M."/>
            <person name="Engels R."/>
            <person name="Montgomery P."/>
            <person name="Pearson M."/>
            <person name="Howarth C."/>
            <person name="Larson L."/>
            <person name="Luoma S."/>
            <person name="White J."/>
            <person name="Alvarado L."/>
            <person name="Kodira C.D."/>
            <person name="Zeng Q."/>
            <person name="Oleary S."/>
            <person name="Yandava C."/>
            <person name="Denning D.W."/>
            <person name="Nierman W.C."/>
            <person name="Milne T."/>
            <person name="Madden K."/>
        </authorList>
    </citation>
    <scope>NUCLEOTIDE SEQUENCE [LARGE SCALE GENOMIC DNA]</scope>
    <source>
        <strain evidence="3">NIH 2624 / FGSC A1156</strain>
    </source>
</reference>
<dbReference type="VEuPathDB" id="FungiDB:ATEG_07143"/>
<dbReference type="OMA" id="CQDWVAG"/>
<dbReference type="EMBL" id="CH476603">
    <property type="protein sequence ID" value="EAU32527.1"/>
    <property type="molecule type" value="Genomic_DNA"/>
</dbReference>
<proteinExistence type="predicted"/>
<name>Q0CGP9_ASPTN</name>
<evidence type="ECO:0000256" key="1">
    <source>
        <dbReference type="SAM" id="MobiDB-lite"/>
    </source>
</evidence>
<gene>
    <name evidence="2" type="ORF">ATEG_07143</name>
</gene>
<evidence type="ECO:0000313" key="3">
    <source>
        <dbReference type="Proteomes" id="UP000007963"/>
    </source>
</evidence>
<protein>
    <submittedName>
        <fullName evidence="2">Uncharacterized protein</fullName>
    </submittedName>
</protein>
<dbReference type="OrthoDB" id="4412761at2759"/>
<sequence>MQHVSHSQSNDTDFIYDPRTQPFDDPGLRGRCELTTFSAEAKDQAASLLSAYGEDKSNIPVFGEGNCQYWVVGATMMLERARLLKPGEGDFWRDMINHSSDDIERSCIRTNRKWTPGAGLSIVGEPDARFFDAKASAAKPIGKLEHNATFQARMQSLLAILEYLGT</sequence>
<evidence type="ECO:0000313" key="2">
    <source>
        <dbReference type="EMBL" id="EAU32527.1"/>
    </source>
</evidence>
<dbReference type="Proteomes" id="UP000007963">
    <property type="component" value="Unassembled WGS sequence"/>
</dbReference>
<organism evidence="2 3">
    <name type="scientific">Aspergillus terreus (strain NIH 2624 / FGSC A1156)</name>
    <dbReference type="NCBI Taxonomy" id="341663"/>
    <lineage>
        <taxon>Eukaryota</taxon>
        <taxon>Fungi</taxon>
        <taxon>Dikarya</taxon>
        <taxon>Ascomycota</taxon>
        <taxon>Pezizomycotina</taxon>
        <taxon>Eurotiomycetes</taxon>
        <taxon>Eurotiomycetidae</taxon>
        <taxon>Eurotiales</taxon>
        <taxon>Aspergillaceae</taxon>
        <taxon>Aspergillus</taxon>
        <taxon>Aspergillus subgen. Circumdati</taxon>
    </lineage>
</organism>
<dbReference type="GeneID" id="4319142"/>
<dbReference type="HOGENOM" id="CLU_1602350_0_0_1"/>
<feature type="compositionally biased region" description="Polar residues" evidence="1">
    <location>
        <begin position="1"/>
        <end position="12"/>
    </location>
</feature>
<dbReference type="RefSeq" id="XP_001209829.1">
    <property type="nucleotide sequence ID" value="XM_001209829.1"/>
</dbReference>
<dbReference type="eggNOG" id="ENOG502SU78">
    <property type="taxonomic scope" value="Eukaryota"/>
</dbReference>
<accession>Q0CGP9</accession>